<comment type="catalytic activity">
    <reaction evidence="4">
        <text>RX + glutathione = an S-substituted glutathione + a halide anion + H(+)</text>
        <dbReference type="Rhea" id="RHEA:16437"/>
        <dbReference type="ChEBI" id="CHEBI:15378"/>
        <dbReference type="ChEBI" id="CHEBI:16042"/>
        <dbReference type="ChEBI" id="CHEBI:17792"/>
        <dbReference type="ChEBI" id="CHEBI:57925"/>
        <dbReference type="ChEBI" id="CHEBI:90779"/>
        <dbReference type="EC" id="2.5.1.18"/>
    </reaction>
</comment>
<evidence type="ECO:0000259" key="5">
    <source>
        <dbReference type="PROSITE" id="PS50404"/>
    </source>
</evidence>
<organism evidence="6 7">
    <name type="scientific">Brassica napus</name>
    <name type="common">Rape</name>
    <dbReference type="NCBI Taxonomy" id="3708"/>
    <lineage>
        <taxon>Eukaryota</taxon>
        <taxon>Viridiplantae</taxon>
        <taxon>Streptophyta</taxon>
        <taxon>Embryophyta</taxon>
        <taxon>Tracheophyta</taxon>
        <taxon>Spermatophyta</taxon>
        <taxon>Magnoliopsida</taxon>
        <taxon>eudicotyledons</taxon>
        <taxon>Gunneridae</taxon>
        <taxon>Pentapetalae</taxon>
        <taxon>rosids</taxon>
        <taxon>malvids</taxon>
        <taxon>Brassicales</taxon>
        <taxon>Brassicaceae</taxon>
        <taxon>Brassiceae</taxon>
        <taxon>Brassica</taxon>
    </lineage>
</organism>
<accession>A0ABQ8BB66</accession>
<dbReference type="InterPro" id="IPR005174">
    <property type="entry name" value="KIB1-4_b-propeller"/>
</dbReference>
<dbReference type="SUPFAM" id="SSF52833">
    <property type="entry name" value="Thioredoxin-like"/>
    <property type="match status" value="1"/>
</dbReference>
<proteinExistence type="inferred from homology"/>
<keyword evidence="7" id="KW-1185">Reference proteome</keyword>
<comment type="similarity">
    <text evidence="3">Belongs to the GST superfamily. DHAR family.</text>
</comment>
<evidence type="ECO:0000313" key="6">
    <source>
        <dbReference type="EMBL" id="KAH0902054.1"/>
    </source>
</evidence>
<dbReference type="Pfam" id="PF03478">
    <property type="entry name" value="Beta-prop_KIB1-4"/>
    <property type="match status" value="1"/>
</dbReference>
<dbReference type="PANTHER" id="PTHR44420">
    <property type="entry name" value="GLUTATHIONE S-TRANSFERASE DHAR2-RELATED"/>
    <property type="match status" value="1"/>
</dbReference>
<keyword evidence="2" id="KW-0808">Transferase</keyword>
<dbReference type="InterPro" id="IPR036249">
    <property type="entry name" value="Thioredoxin-like_sf"/>
</dbReference>
<dbReference type="CDD" id="cd00570">
    <property type="entry name" value="GST_N_family"/>
    <property type="match status" value="1"/>
</dbReference>
<comment type="caution">
    <text evidence="6">The sequence shown here is derived from an EMBL/GenBank/DDBJ whole genome shotgun (WGS) entry which is preliminary data.</text>
</comment>
<name>A0ABQ8BB66_BRANA</name>
<feature type="domain" description="GST N-terminal" evidence="5">
    <location>
        <begin position="16"/>
        <end position="94"/>
    </location>
</feature>
<sequence length="525" mass="59452">MTSSLKGRIRSPGVMPFFGKTVVVCCPFCQRVLLTMEEKHVPYDMKMVDLSNKPEWFLKISAEGKVPVVKFDEKWVPDSDVITQTLEDKYPEPPLATPPEKASVGSKIFSTFIGVCATHDFHRLEDYKARGTQAAPYLTSTFYIELSETKDLVFIRGDVVFISKLTDEEAKWIMETAQSFYLNDTRYKLLERPQTRETASLIMTISSSLKRSCTFQRKLGDFCGCRFLANSGNWLLLLDSGSNLYMVDAFSEKKIRLPSLESIDSADCIVKCVGDRKFIRQDSDSIFSDLSADVVRGLLWVSESGKEYVVVWLFDLPGHSYMSFCKNGDTHYTDIPLFHHQDLHWLDGLSEMVLWGTRLYLSTNRRYVRVLDLSGPQGFFKDDITDGTPFPMLSADMSCDSSIAVTASGQVLLVESDPCNRTCFRLYKKNPDIENPHLFGHTVTEVDSLNGEALLLDLGYTVPANKALGIEPDSIYFTRHYRPCQCASPDLDICVFNLATKSLDRYPDLDKMDLIDARWFLPSGN</sequence>
<dbReference type="InterPro" id="IPR004045">
    <property type="entry name" value="Glutathione_S-Trfase_N"/>
</dbReference>
<dbReference type="Proteomes" id="UP000824890">
    <property type="component" value="Unassembled WGS sequence"/>
</dbReference>
<evidence type="ECO:0000256" key="4">
    <source>
        <dbReference type="ARBA" id="ARBA00047960"/>
    </source>
</evidence>
<reference evidence="6 7" key="1">
    <citation type="submission" date="2021-05" db="EMBL/GenBank/DDBJ databases">
        <title>Genome Assembly of Synthetic Allotetraploid Brassica napus Reveals Homoeologous Exchanges between Subgenomes.</title>
        <authorList>
            <person name="Davis J.T."/>
        </authorList>
    </citation>
    <scope>NUCLEOTIDE SEQUENCE [LARGE SCALE GENOMIC DNA]</scope>
    <source>
        <strain evidence="7">cv. Da-Ae</strain>
        <tissue evidence="6">Seedling</tissue>
    </source>
</reference>
<dbReference type="InterPro" id="IPR010591">
    <property type="entry name" value="ATP11"/>
</dbReference>
<evidence type="ECO:0000256" key="3">
    <source>
        <dbReference type="ARBA" id="ARBA00024194"/>
    </source>
</evidence>
<dbReference type="InterPro" id="IPR044627">
    <property type="entry name" value="DHAR1/2/3/4"/>
</dbReference>
<dbReference type="Pfam" id="PF06644">
    <property type="entry name" value="ATP11"/>
    <property type="match status" value="1"/>
</dbReference>
<dbReference type="EC" id="2.5.1.18" evidence="1"/>
<dbReference type="SUPFAM" id="SSF82171">
    <property type="entry name" value="DPP6 N-terminal domain-like"/>
    <property type="match status" value="1"/>
</dbReference>
<dbReference type="PROSITE" id="PS50404">
    <property type="entry name" value="GST_NTER"/>
    <property type="match status" value="1"/>
</dbReference>
<dbReference type="PANTHER" id="PTHR44420:SF1">
    <property type="entry name" value="GLUTATHIONE S-TRANSFERASE DHAR3, CHLOROPLASTIC"/>
    <property type="match status" value="1"/>
</dbReference>
<dbReference type="Pfam" id="PF13409">
    <property type="entry name" value="GST_N_2"/>
    <property type="match status" value="1"/>
</dbReference>
<gene>
    <name evidence="6" type="ORF">HID58_041557</name>
</gene>
<evidence type="ECO:0000256" key="1">
    <source>
        <dbReference type="ARBA" id="ARBA00012452"/>
    </source>
</evidence>
<evidence type="ECO:0000313" key="7">
    <source>
        <dbReference type="Proteomes" id="UP000824890"/>
    </source>
</evidence>
<evidence type="ECO:0000256" key="2">
    <source>
        <dbReference type="ARBA" id="ARBA00022679"/>
    </source>
</evidence>
<protein>
    <recommendedName>
        <fullName evidence="1">glutathione transferase</fullName>
        <ecNumber evidence="1">2.5.1.18</ecNumber>
    </recommendedName>
</protein>
<dbReference type="Gene3D" id="3.40.30.10">
    <property type="entry name" value="Glutaredoxin"/>
    <property type="match status" value="1"/>
</dbReference>
<dbReference type="EMBL" id="JAGKQM010000011">
    <property type="protein sequence ID" value="KAH0902054.1"/>
    <property type="molecule type" value="Genomic_DNA"/>
</dbReference>